<dbReference type="Gene3D" id="3.90.550.10">
    <property type="entry name" value="Spore Coat Polysaccharide Biosynthesis Protein SpsA, Chain A"/>
    <property type="match status" value="2"/>
</dbReference>
<evidence type="ECO:0000313" key="3">
    <source>
        <dbReference type="Proteomes" id="UP000194798"/>
    </source>
</evidence>
<dbReference type="InterPro" id="IPR029044">
    <property type="entry name" value="Nucleotide-diphossugar_trans"/>
</dbReference>
<dbReference type="PANTHER" id="PTHR22916">
    <property type="entry name" value="GLYCOSYLTRANSFERASE"/>
    <property type="match status" value="1"/>
</dbReference>
<dbReference type="GO" id="GO:0016758">
    <property type="term" value="F:hexosyltransferase activity"/>
    <property type="evidence" value="ECO:0007669"/>
    <property type="project" value="UniProtKB-ARBA"/>
</dbReference>
<reference evidence="2 3" key="1">
    <citation type="submission" date="2016-12" db="EMBL/GenBank/DDBJ databases">
        <title>Thioflexothrix psekupsii D3 genome sequencing and assembly.</title>
        <authorList>
            <person name="Fomenkov A."/>
            <person name="Vincze T."/>
            <person name="Grabovich M."/>
            <person name="Anton B.P."/>
            <person name="Dubinina G."/>
            <person name="Orlova M."/>
            <person name="Belousova E."/>
            <person name="Roberts R.J."/>
        </authorList>
    </citation>
    <scope>NUCLEOTIDE SEQUENCE [LARGE SCALE GENOMIC DNA]</scope>
    <source>
        <strain evidence="2">D3</strain>
    </source>
</reference>
<dbReference type="CDD" id="cd04184">
    <property type="entry name" value="GT2_RfbC_Mx_like"/>
    <property type="match status" value="1"/>
</dbReference>
<evidence type="ECO:0000313" key="2">
    <source>
        <dbReference type="EMBL" id="OUD14128.1"/>
    </source>
</evidence>
<sequence>MNALKDWTTWFKKMPLFAANKPAYWISPTEMQLKHWGSSEWIEYQAWLFHHSFLTLNEWQQLRDQVMTWKEPLFFSLVTPVYNTDPLWLKECADSVRTQIYPYWQWCLVDDGSSREETRAYLAQLARIDPRIEVYYLPHNQGICAATNFALNQVKNSYVAFLDHDDRLAPEALFCMANILRQNDSIDILYSDRDSLSLNNTRFLHLCKPDWSPETLLSGNYLFHLLVYRRSLLEELGGLRIEAEGSQDYDLILRAAEKNPKIHHVSRILYHWRQHPESIALDHNAKEYVYQAGLTALQSSLQRRGIAATVYENTDLCRGNYRVCLPAPEKNTWRTVELDLSGDLVEQYRQAWAQADEKIDFLLFITQGLDDFEPAQAEELLSWLLMPQVGLVTGQVIDNQKNFKHAGLVLRANRPPLSLYYDHPYTQSGYMGATAIIRNVSVPHPWICAMSRVLWQALGGIRADYHSGFGVLDLALRAQQQGWRTVYTPFASFVAPMWPDSVLLWDMTEMSTFNHYWYDFLNHGDPYYNRYLTLDLVDMGLDLSLPPYFNSPILNRFL</sequence>
<protein>
    <recommendedName>
        <fullName evidence="1">Glycosyltransferase 2-like domain-containing protein</fullName>
    </recommendedName>
</protein>
<dbReference type="PANTHER" id="PTHR22916:SF3">
    <property type="entry name" value="UDP-GLCNAC:BETAGAL BETA-1,3-N-ACETYLGLUCOSAMINYLTRANSFERASE-LIKE PROTEIN 1"/>
    <property type="match status" value="1"/>
</dbReference>
<comment type="caution">
    <text evidence="2">The sequence shown here is derived from an EMBL/GenBank/DDBJ whole genome shotgun (WGS) entry which is preliminary data.</text>
</comment>
<dbReference type="RefSeq" id="WP_086487914.1">
    <property type="nucleotide sequence ID" value="NZ_MSLT01000012.1"/>
</dbReference>
<dbReference type="InterPro" id="IPR001173">
    <property type="entry name" value="Glyco_trans_2-like"/>
</dbReference>
<keyword evidence="3" id="KW-1185">Reference proteome</keyword>
<dbReference type="OrthoDB" id="9802649at2"/>
<organism evidence="2 3">
    <name type="scientific">Thioflexithrix psekupsensis</name>
    <dbReference type="NCBI Taxonomy" id="1570016"/>
    <lineage>
        <taxon>Bacteria</taxon>
        <taxon>Pseudomonadati</taxon>
        <taxon>Pseudomonadota</taxon>
        <taxon>Gammaproteobacteria</taxon>
        <taxon>Thiotrichales</taxon>
        <taxon>Thioflexithrix</taxon>
    </lineage>
</organism>
<feature type="domain" description="Glycosyltransferase 2-like" evidence="1">
    <location>
        <begin position="76"/>
        <end position="234"/>
    </location>
</feature>
<dbReference type="AlphaFoldDB" id="A0A251X7V0"/>
<dbReference type="Pfam" id="PF00535">
    <property type="entry name" value="Glycos_transf_2"/>
    <property type="match status" value="1"/>
</dbReference>
<evidence type="ECO:0000259" key="1">
    <source>
        <dbReference type="Pfam" id="PF00535"/>
    </source>
</evidence>
<name>A0A251X7V0_9GAMM</name>
<dbReference type="Proteomes" id="UP000194798">
    <property type="component" value="Unassembled WGS sequence"/>
</dbReference>
<accession>A0A251X7V0</accession>
<dbReference type="EMBL" id="MSLT01000012">
    <property type="protein sequence ID" value="OUD14128.1"/>
    <property type="molecule type" value="Genomic_DNA"/>
</dbReference>
<dbReference type="SUPFAM" id="SSF53448">
    <property type="entry name" value="Nucleotide-diphospho-sugar transferases"/>
    <property type="match status" value="2"/>
</dbReference>
<gene>
    <name evidence="2" type="ORF">TPSD3_07275</name>
</gene>
<proteinExistence type="predicted"/>